<dbReference type="RefSeq" id="WP_185002684.1">
    <property type="nucleotide sequence ID" value="NZ_BAAAUI010000012.1"/>
</dbReference>
<dbReference type="AlphaFoldDB" id="A0A7W7C979"/>
<protein>
    <submittedName>
        <fullName evidence="5">Cyclohexanecarboxylate-CoA ligase</fullName>
        <ecNumber evidence="5">6.2.1.-</ecNumber>
    </submittedName>
</protein>
<dbReference type="EMBL" id="JACHMH010000001">
    <property type="protein sequence ID" value="MBB4676889.1"/>
    <property type="molecule type" value="Genomic_DNA"/>
</dbReference>
<dbReference type="PANTHER" id="PTHR43201">
    <property type="entry name" value="ACYL-COA SYNTHETASE"/>
    <property type="match status" value="1"/>
</dbReference>
<evidence type="ECO:0000313" key="5">
    <source>
        <dbReference type="EMBL" id="MBB4676889.1"/>
    </source>
</evidence>
<accession>A0A7W7C979</accession>
<comment type="similarity">
    <text evidence="1">Belongs to the ATP-dependent AMP-binding enzyme family.</text>
</comment>
<organism evidence="5 6">
    <name type="scientific">Crossiella cryophila</name>
    <dbReference type="NCBI Taxonomy" id="43355"/>
    <lineage>
        <taxon>Bacteria</taxon>
        <taxon>Bacillati</taxon>
        <taxon>Actinomycetota</taxon>
        <taxon>Actinomycetes</taxon>
        <taxon>Pseudonocardiales</taxon>
        <taxon>Pseudonocardiaceae</taxon>
        <taxon>Crossiella</taxon>
    </lineage>
</organism>
<feature type="domain" description="AMP-binding enzyme C-terminal" evidence="4">
    <location>
        <begin position="412"/>
        <end position="487"/>
    </location>
</feature>
<reference evidence="5 6" key="1">
    <citation type="submission" date="2020-08" db="EMBL/GenBank/DDBJ databases">
        <title>Sequencing the genomes of 1000 actinobacteria strains.</title>
        <authorList>
            <person name="Klenk H.-P."/>
        </authorList>
    </citation>
    <scope>NUCLEOTIDE SEQUENCE [LARGE SCALE GENOMIC DNA]</scope>
    <source>
        <strain evidence="5 6">DSM 44230</strain>
    </source>
</reference>
<evidence type="ECO:0000259" key="3">
    <source>
        <dbReference type="Pfam" id="PF00501"/>
    </source>
</evidence>
<dbReference type="InterPro" id="IPR000873">
    <property type="entry name" value="AMP-dep_synth/lig_dom"/>
</dbReference>
<gene>
    <name evidence="5" type="ORF">HNR67_003007</name>
</gene>
<dbReference type="InterPro" id="IPR045851">
    <property type="entry name" value="AMP-bd_C_sf"/>
</dbReference>
<proteinExistence type="inferred from homology"/>
<dbReference type="Gene3D" id="3.40.50.12780">
    <property type="entry name" value="N-terminal domain of ligase-like"/>
    <property type="match status" value="1"/>
</dbReference>
<dbReference type="GO" id="GO:0006631">
    <property type="term" value="P:fatty acid metabolic process"/>
    <property type="evidence" value="ECO:0007669"/>
    <property type="project" value="TreeGrafter"/>
</dbReference>
<name>A0A7W7C979_9PSEU</name>
<dbReference type="SUPFAM" id="SSF56801">
    <property type="entry name" value="Acetyl-CoA synthetase-like"/>
    <property type="match status" value="1"/>
</dbReference>
<dbReference type="Pfam" id="PF00501">
    <property type="entry name" value="AMP-binding"/>
    <property type="match status" value="1"/>
</dbReference>
<evidence type="ECO:0000259" key="4">
    <source>
        <dbReference type="Pfam" id="PF13193"/>
    </source>
</evidence>
<dbReference type="InterPro" id="IPR020845">
    <property type="entry name" value="AMP-binding_CS"/>
</dbReference>
<sequence>MAIPRISAPDRELANHYRALGVWRETTVLSDLRRAVAEFPERRAIVAQVAGQPEPVCLTYRELHRQVFRFADALRARGVGPGAVVSFQLPNRWENAALTLACAALGAIAAPIMASMGPRERARFQQWTGARTCVLAEDLPFFLDGDWAGVDDGSEDDPDRVFLVLFTSGTTGEPKGVLHSHNTLHANLVSFAAEEDLGEPVVSVTPHSLSRIAGLGFGVLLPLLRGGTALYQDEWDPAGLHRLISAQGATVLAAAPPFIAALLAAHRAEPLPLSWRCVMAGGMPIPRQLPGEVAEQFGLPLRALWAMTEGGFSWTRADDPADAATNSDGRFGPHLEFELAPGAHEDESRLFIRGAAVALATLDTGSGAVRVLAEHGWYDTGDLARADGRGGIRVTGRSVDRIGGISMILVKEVEDELAGHPAVDQVALVGYSDRFQGELACAVVVPAGPPPTLSQLRAYLTERGMTEWYQPHRLELVAELPRNEMGKVRKNLLRERIAAADQTFHPGM</sequence>
<dbReference type="PANTHER" id="PTHR43201:SF5">
    <property type="entry name" value="MEDIUM-CHAIN ACYL-COA LIGASE ACSF2, MITOCHONDRIAL"/>
    <property type="match status" value="1"/>
</dbReference>
<evidence type="ECO:0000256" key="2">
    <source>
        <dbReference type="ARBA" id="ARBA00022598"/>
    </source>
</evidence>
<keyword evidence="2 5" id="KW-0436">Ligase</keyword>
<dbReference type="PROSITE" id="PS00455">
    <property type="entry name" value="AMP_BINDING"/>
    <property type="match status" value="1"/>
</dbReference>
<dbReference type="GO" id="GO:0031956">
    <property type="term" value="F:medium-chain fatty acid-CoA ligase activity"/>
    <property type="evidence" value="ECO:0007669"/>
    <property type="project" value="TreeGrafter"/>
</dbReference>
<dbReference type="Gene3D" id="3.30.300.30">
    <property type="match status" value="1"/>
</dbReference>
<dbReference type="Proteomes" id="UP000533598">
    <property type="component" value="Unassembled WGS sequence"/>
</dbReference>
<comment type="caution">
    <text evidence="5">The sequence shown here is derived from an EMBL/GenBank/DDBJ whole genome shotgun (WGS) entry which is preliminary data.</text>
</comment>
<feature type="domain" description="AMP-dependent synthetase/ligase" evidence="3">
    <location>
        <begin position="33"/>
        <end position="339"/>
    </location>
</feature>
<dbReference type="InterPro" id="IPR042099">
    <property type="entry name" value="ANL_N_sf"/>
</dbReference>
<dbReference type="EC" id="6.2.1.-" evidence="5"/>
<dbReference type="Pfam" id="PF13193">
    <property type="entry name" value="AMP-binding_C"/>
    <property type="match status" value="1"/>
</dbReference>
<evidence type="ECO:0000256" key="1">
    <source>
        <dbReference type="ARBA" id="ARBA00006432"/>
    </source>
</evidence>
<dbReference type="InterPro" id="IPR025110">
    <property type="entry name" value="AMP-bd_C"/>
</dbReference>
<keyword evidence="6" id="KW-1185">Reference proteome</keyword>
<evidence type="ECO:0000313" key="6">
    <source>
        <dbReference type="Proteomes" id="UP000533598"/>
    </source>
</evidence>